<evidence type="ECO:0008006" key="4">
    <source>
        <dbReference type="Google" id="ProtNLM"/>
    </source>
</evidence>
<evidence type="ECO:0000313" key="2">
    <source>
        <dbReference type="EMBL" id="ROP39702.1"/>
    </source>
</evidence>
<sequence>MRILGRLAVAAGATAVILLASPAANASDAAAERTYGAMDAVPHADLLGALTSVLGPVTGGLGGASGAAGGLGGLTGGIVDLQGIG</sequence>
<evidence type="ECO:0000313" key="3">
    <source>
        <dbReference type="Proteomes" id="UP000268727"/>
    </source>
</evidence>
<feature type="signal peptide" evidence="1">
    <location>
        <begin position="1"/>
        <end position="26"/>
    </location>
</feature>
<dbReference type="RefSeq" id="WP_123745143.1">
    <property type="nucleotide sequence ID" value="NZ_RJKM01000001.1"/>
</dbReference>
<dbReference type="Proteomes" id="UP000268727">
    <property type="component" value="Unassembled WGS sequence"/>
</dbReference>
<accession>A0A3N1HBP7</accession>
<reference evidence="2 3" key="1">
    <citation type="submission" date="2018-11" db="EMBL/GenBank/DDBJ databases">
        <title>Sequencing the genomes of 1000 actinobacteria strains.</title>
        <authorList>
            <person name="Klenk H.-P."/>
        </authorList>
    </citation>
    <scope>NUCLEOTIDE SEQUENCE [LARGE SCALE GENOMIC DNA]</scope>
    <source>
        <strain evidence="2 3">DSM 44231</strain>
    </source>
</reference>
<organism evidence="2 3">
    <name type="scientific">Saccharothrix texasensis</name>
    <dbReference type="NCBI Taxonomy" id="103734"/>
    <lineage>
        <taxon>Bacteria</taxon>
        <taxon>Bacillati</taxon>
        <taxon>Actinomycetota</taxon>
        <taxon>Actinomycetes</taxon>
        <taxon>Pseudonocardiales</taxon>
        <taxon>Pseudonocardiaceae</taxon>
        <taxon>Saccharothrix</taxon>
    </lineage>
</organism>
<name>A0A3N1HBP7_9PSEU</name>
<dbReference type="EMBL" id="RJKM01000001">
    <property type="protein sequence ID" value="ROP39702.1"/>
    <property type="molecule type" value="Genomic_DNA"/>
</dbReference>
<dbReference type="AlphaFoldDB" id="A0A3N1HBP7"/>
<evidence type="ECO:0000256" key="1">
    <source>
        <dbReference type="SAM" id="SignalP"/>
    </source>
</evidence>
<comment type="caution">
    <text evidence="2">The sequence shown here is derived from an EMBL/GenBank/DDBJ whole genome shotgun (WGS) entry which is preliminary data.</text>
</comment>
<gene>
    <name evidence="2" type="ORF">EDD40_5099</name>
</gene>
<keyword evidence="1" id="KW-0732">Signal</keyword>
<proteinExistence type="predicted"/>
<protein>
    <recommendedName>
        <fullName evidence="4">GLTT repeat-containing protein</fullName>
    </recommendedName>
</protein>
<feature type="chain" id="PRO_5018127419" description="GLTT repeat-containing protein" evidence="1">
    <location>
        <begin position="27"/>
        <end position="85"/>
    </location>
</feature>
<keyword evidence="3" id="KW-1185">Reference proteome</keyword>